<reference evidence="2" key="2">
    <citation type="submission" date="2014-03" db="EMBL/GenBank/DDBJ databases">
        <authorList>
            <person name="Cheng R."/>
            <person name="Zhang C.-X."/>
        </authorList>
    </citation>
    <scope>NUCLEOTIDE SEQUENCE</scope>
    <source>
        <strain evidence="2">Hangzhou</strain>
    </source>
</reference>
<evidence type="ECO:0000256" key="1">
    <source>
        <dbReference type="SAM" id="MobiDB-lite"/>
    </source>
</evidence>
<feature type="region of interest" description="Disordered" evidence="1">
    <location>
        <begin position="163"/>
        <end position="225"/>
    </location>
</feature>
<feature type="compositionally biased region" description="Basic and acidic residues" evidence="1">
    <location>
        <begin position="361"/>
        <end position="370"/>
    </location>
</feature>
<dbReference type="EMBL" id="KJ566559">
    <property type="protein sequence ID" value="AHW98277.1"/>
    <property type="molecule type" value="Genomic_DNA"/>
</dbReference>
<feature type="region of interest" description="Disordered" evidence="1">
    <location>
        <begin position="332"/>
        <end position="415"/>
    </location>
</feature>
<protein>
    <submittedName>
        <fullName evidence="2">GrBNV_gp67-like protein</fullName>
    </submittedName>
</protein>
<accession>X5GWC0</accession>
<proteinExistence type="predicted"/>
<feature type="region of interest" description="Disordered" evidence="1">
    <location>
        <begin position="239"/>
        <end position="261"/>
    </location>
</feature>
<organism evidence="2">
    <name type="scientific">Nilaparvata lugens endogenous nudivirus</name>
    <dbReference type="NCBI Taxonomy" id="1487700"/>
    <lineage>
        <taxon>Viruses</taxon>
        <taxon>Viruses incertae sedis</taxon>
        <taxon>Naldaviricetes</taxon>
        <taxon>Lefavirales</taxon>
        <taxon>Nudiviridae</taxon>
    </lineage>
</organism>
<name>X5GWC0_9VIRU</name>
<feature type="compositionally biased region" description="Acidic residues" evidence="1">
    <location>
        <begin position="439"/>
        <end position="459"/>
    </location>
</feature>
<feature type="compositionally biased region" description="Low complexity" evidence="1">
    <location>
        <begin position="173"/>
        <end position="182"/>
    </location>
</feature>
<evidence type="ECO:0000313" key="2">
    <source>
        <dbReference type="EMBL" id="AHW98277.1"/>
    </source>
</evidence>
<sequence>MGVADDEFVRAALYATCKKSKILSLLKLEAMDVQTLKYHVNKMHAMSFQEMPILLTKMAVKFGVGFVRDKIPIIKDYVNPDNLQVKIEDDELAYLLNVDESKLNSKMKTNIYMIVLRNIAFSILGVSIENLKNTIIEAAHSASNQQQQQQQTEQPLITVTSVEQPIVSPNPPKTYTNTFITTTPPPPPNTDRGGVDDDDDDEVMEIGSTHHHNKEDNDDDGMQGGVESDYEILQQSLNDDVDTQPNSDVDENNVDDDDDDDLLHDKVVDVEIHHKSSSPPPPPNKTQRTETLGETALNDFINSRKLIDEPNKFANIDPDVFLSLIRPKHQPTLSSVNSEEATVVDILTPRPPSTTPPKRKISTDKDVDNNKRRRRQFNEDESDNSSSSSSINEFRQVNNKHDDDDNDEYDEEVEMINYPSIHKKSLLQPTNASISFMDNNDDDDDEEDENAIIFDNEND</sequence>
<feature type="region of interest" description="Disordered" evidence="1">
    <location>
        <begin position="432"/>
        <end position="459"/>
    </location>
</feature>
<reference evidence="2" key="1">
    <citation type="journal article" date="2014" name="J. Virol.">
        <title>Brown planthopper nudivirus DNA integrated in its host genome.</title>
        <authorList>
            <person name="Cheng R.L."/>
            <person name="Xi Y."/>
            <person name="Lou Y.H."/>
            <person name="Wang Z."/>
            <person name="Xu J.Y."/>
            <person name="Xu H.J."/>
            <person name="Zhang C.X."/>
        </authorList>
    </citation>
    <scope>NUCLEOTIDE SEQUENCE</scope>
    <source>
        <strain evidence="2">Hangzhou</strain>
    </source>
</reference>
<feature type="compositionally biased region" description="Acidic residues" evidence="1">
    <location>
        <begin position="404"/>
        <end position="414"/>
    </location>
</feature>
<feature type="compositionally biased region" description="Acidic residues" evidence="1">
    <location>
        <begin position="248"/>
        <end position="261"/>
    </location>
</feature>